<gene>
    <name evidence="7" type="ORF">A3A71_02990</name>
</gene>
<dbReference type="Proteomes" id="UP000177481">
    <property type="component" value="Unassembled WGS sequence"/>
</dbReference>
<feature type="domain" description="Translation initiation factor 3 C-terminal" evidence="5">
    <location>
        <begin position="82"/>
        <end position="161"/>
    </location>
</feature>
<dbReference type="InterPro" id="IPR036787">
    <property type="entry name" value="T_IF-3_N_sf"/>
</dbReference>
<organism evidence="7 8">
    <name type="scientific">Candidatus Berkelbacteria bacterium RIFCSPLOWO2_01_FULL_50_28</name>
    <dbReference type="NCBI Taxonomy" id="1797471"/>
    <lineage>
        <taxon>Bacteria</taxon>
        <taxon>Candidatus Berkelbacteria</taxon>
    </lineage>
</organism>
<comment type="similarity">
    <text evidence="1">Belongs to the IF-3 family.</text>
</comment>
<dbReference type="PANTHER" id="PTHR10938:SF0">
    <property type="entry name" value="TRANSLATION INITIATION FACTOR IF-3, MITOCHONDRIAL"/>
    <property type="match status" value="1"/>
</dbReference>
<evidence type="ECO:0000313" key="8">
    <source>
        <dbReference type="Proteomes" id="UP000177481"/>
    </source>
</evidence>
<dbReference type="SUPFAM" id="SSF54364">
    <property type="entry name" value="Translation initiation factor IF3, N-terminal domain"/>
    <property type="match status" value="1"/>
</dbReference>
<protein>
    <recommendedName>
        <fullName evidence="4">Translation initiation factor IF-3</fullName>
    </recommendedName>
</protein>
<dbReference type="Pfam" id="PF05198">
    <property type="entry name" value="IF3_N"/>
    <property type="match status" value="1"/>
</dbReference>
<evidence type="ECO:0000259" key="5">
    <source>
        <dbReference type="Pfam" id="PF00707"/>
    </source>
</evidence>
<dbReference type="InterPro" id="IPR036788">
    <property type="entry name" value="T_IF-3_C_sf"/>
</dbReference>
<sequence>MKELPINEKITAPQVHLIMHDGRSAGVVSIDQARYLASEHGLDLIEINSIPKVPIVKLLDYDKYRYHQEKQSRQTVRRGGDLKEMRLSFRIDNHDMETKAKRAKEFLAQGHLVRAFINLRGRENIFPDKAKETLTRFAEMANAVVDQPLTHVGKRIQVILKVGKSNNQSPINNNQQ</sequence>
<dbReference type="EMBL" id="MEZX01000001">
    <property type="protein sequence ID" value="OGD65033.1"/>
    <property type="molecule type" value="Genomic_DNA"/>
</dbReference>
<dbReference type="InterPro" id="IPR019814">
    <property type="entry name" value="Translation_initiation_fac_3_N"/>
</dbReference>
<dbReference type="InterPro" id="IPR019815">
    <property type="entry name" value="Translation_initiation_fac_3_C"/>
</dbReference>
<evidence type="ECO:0000259" key="6">
    <source>
        <dbReference type="Pfam" id="PF05198"/>
    </source>
</evidence>
<evidence type="ECO:0000256" key="1">
    <source>
        <dbReference type="ARBA" id="ARBA00005439"/>
    </source>
</evidence>
<evidence type="ECO:0000313" key="7">
    <source>
        <dbReference type="EMBL" id="OGD65033.1"/>
    </source>
</evidence>
<evidence type="ECO:0000256" key="2">
    <source>
        <dbReference type="ARBA" id="ARBA00022540"/>
    </source>
</evidence>
<dbReference type="STRING" id="1797471.A3A71_02990"/>
<dbReference type="SUPFAM" id="SSF55200">
    <property type="entry name" value="Translation initiation factor IF3, C-terminal domain"/>
    <property type="match status" value="1"/>
</dbReference>
<comment type="caution">
    <text evidence="7">The sequence shown here is derived from an EMBL/GenBank/DDBJ whole genome shotgun (WGS) entry which is preliminary data.</text>
</comment>
<proteinExistence type="inferred from homology"/>
<dbReference type="Pfam" id="PF00707">
    <property type="entry name" value="IF3_C"/>
    <property type="match status" value="1"/>
</dbReference>
<reference evidence="7 8" key="1">
    <citation type="journal article" date="2016" name="Nat. Commun.">
        <title>Thousands of microbial genomes shed light on interconnected biogeochemical processes in an aquifer system.</title>
        <authorList>
            <person name="Anantharaman K."/>
            <person name="Brown C.T."/>
            <person name="Hug L.A."/>
            <person name="Sharon I."/>
            <person name="Castelle C.J."/>
            <person name="Probst A.J."/>
            <person name="Thomas B.C."/>
            <person name="Singh A."/>
            <person name="Wilkins M.J."/>
            <person name="Karaoz U."/>
            <person name="Brodie E.L."/>
            <person name="Williams K.H."/>
            <person name="Hubbard S.S."/>
            <person name="Banfield J.F."/>
        </authorList>
    </citation>
    <scope>NUCLEOTIDE SEQUENCE [LARGE SCALE GENOMIC DNA]</scope>
</reference>
<dbReference type="Gene3D" id="3.30.110.10">
    <property type="entry name" value="Translation initiation factor 3 (IF-3), C-terminal domain"/>
    <property type="match status" value="1"/>
</dbReference>
<dbReference type="AlphaFoldDB" id="A0A1F5ECD7"/>
<accession>A0A1F5ECD7</accession>
<dbReference type="InterPro" id="IPR001288">
    <property type="entry name" value="Translation_initiation_fac_3"/>
</dbReference>
<evidence type="ECO:0000256" key="4">
    <source>
        <dbReference type="NCBIfam" id="TIGR00168"/>
    </source>
</evidence>
<dbReference type="PANTHER" id="PTHR10938">
    <property type="entry name" value="TRANSLATION INITIATION FACTOR IF-3"/>
    <property type="match status" value="1"/>
</dbReference>
<name>A0A1F5ECD7_9BACT</name>
<dbReference type="GO" id="GO:0005737">
    <property type="term" value="C:cytoplasm"/>
    <property type="evidence" value="ECO:0007669"/>
    <property type="project" value="UniProtKB-ARBA"/>
</dbReference>
<dbReference type="GO" id="GO:0003743">
    <property type="term" value="F:translation initiation factor activity"/>
    <property type="evidence" value="ECO:0007669"/>
    <property type="project" value="UniProtKB-UniRule"/>
</dbReference>
<feature type="domain" description="Translation initiation factor 3 N-terminal" evidence="6">
    <location>
        <begin position="6"/>
        <end position="74"/>
    </location>
</feature>
<dbReference type="NCBIfam" id="TIGR00168">
    <property type="entry name" value="infC"/>
    <property type="match status" value="1"/>
</dbReference>
<keyword evidence="2 7" id="KW-0396">Initiation factor</keyword>
<dbReference type="GO" id="GO:0043022">
    <property type="term" value="F:ribosome binding"/>
    <property type="evidence" value="ECO:0007669"/>
    <property type="project" value="TreeGrafter"/>
</dbReference>
<dbReference type="GO" id="GO:0032790">
    <property type="term" value="P:ribosome disassembly"/>
    <property type="evidence" value="ECO:0007669"/>
    <property type="project" value="TreeGrafter"/>
</dbReference>
<evidence type="ECO:0000256" key="3">
    <source>
        <dbReference type="ARBA" id="ARBA00022917"/>
    </source>
</evidence>
<dbReference type="Gene3D" id="3.10.20.80">
    <property type="entry name" value="Translation initiation factor 3 (IF-3), N-terminal domain"/>
    <property type="match status" value="1"/>
</dbReference>
<keyword evidence="3" id="KW-0648">Protein biosynthesis</keyword>